<evidence type="ECO:0000313" key="2">
    <source>
        <dbReference type="EMBL" id="KAF1805980.1"/>
    </source>
</evidence>
<dbReference type="AlphaFoldDB" id="A0A8H4BPZ6"/>
<organism evidence="2 3">
    <name type="scientific">Mucor circinelloides f. lusitanicus</name>
    <name type="common">Mucor racemosus var. lusitanicus</name>
    <dbReference type="NCBI Taxonomy" id="29924"/>
    <lineage>
        <taxon>Eukaryota</taxon>
        <taxon>Fungi</taxon>
        <taxon>Fungi incertae sedis</taxon>
        <taxon>Mucoromycota</taxon>
        <taxon>Mucoromycotina</taxon>
        <taxon>Mucoromycetes</taxon>
        <taxon>Mucorales</taxon>
        <taxon>Mucorineae</taxon>
        <taxon>Mucoraceae</taxon>
        <taxon>Mucor</taxon>
    </lineage>
</organism>
<gene>
    <name evidence="2" type="ORF">FB192DRAFT_1070112</name>
</gene>
<protein>
    <recommendedName>
        <fullName evidence="4">Secreted protein</fullName>
    </recommendedName>
</protein>
<dbReference type="Proteomes" id="UP000469890">
    <property type="component" value="Unassembled WGS sequence"/>
</dbReference>
<evidence type="ECO:0000256" key="1">
    <source>
        <dbReference type="SAM" id="SignalP"/>
    </source>
</evidence>
<proteinExistence type="predicted"/>
<evidence type="ECO:0000313" key="3">
    <source>
        <dbReference type="Proteomes" id="UP000469890"/>
    </source>
</evidence>
<keyword evidence="1" id="KW-0732">Signal</keyword>
<sequence>MLYRALLVVLFSMLRMPHLTLIDLGSRDVYIISMQKEMLSIYIPFQIIKQQRWTTVFNTKAQLRPLRYSPMACMRAFDMTDHY</sequence>
<accession>A0A8H4BPZ6</accession>
<name>A0A8H4BPZ6_MUCCL</name>
<feature type="chain" id="PRO_5034585271" description="Secreted protein" evidence="1">
    <location>
        <begin position="23"/>
        <end position="83"/>
    </location>
</feature>
<reference evidence="2 3" key="1">
    <citation type="submission" date="2019-09" db="EMBL/GenBank/DDBJ databases">
        <authorList>
            <consortium name="DOE Joint Genome Institute"/>
            <person name="Mondo S.J."/>
            <person name="Navarro-Mendoza M.I."/>
            <person name="Perez-Arques C."/>
            <person name="Panchal S."/>
            <person name="Nicolas F.E."/>
            <person name="Ganguly P."/>
            <person name="Pangilinan J."/>
            <person name="Grigoriev I."/>
            <person name="Heitman J."/>
            <person name="Sanya K."/>
            <person name="Garre V."/>
        </authorList>
    </citation>
    <scope>NUCLEOTIDE SEQUENCE [LARGE SCALE GENOMIC DNA]</scope>
    <source>
        <strain evidence="2 3">MU402</strain>
    </source>
</reference>
<dbReference type="EMBL" id="JAAECE010000002">
    <property type="protein sequence ID" value="KAF1805980.1"/>
    <property type="molecule type" value="Genomic_DNA"/>
</dbReference>
<comment type="caution">
    <text evidence="2">The sequence shown here is derived from an EMBL/GenBank/DDBJ whole genome shotgun (WGS) entry which is preliminary data.</text>
</comment>
<evidence type="ECO:0008006" key="4">
    <source>
        <dbReference type="Google" id="ProtNLM"/>
    </source>
</evidence>
<feature type="signal peptide" evidence="1">
    <location>
        <begin position="1"/>
        <end position="22"/>
    </location>
</feature>